<keyword evidence="1 7" id="KW-0813">Transport</keyword>
<feature type="compositionally biased region" description="Acidic residues" evidence="8">
    <location>
        <begin position="345"/>
        <end position="362"/>
    </location>
</feature>
<protein>
    <recommendedName>
        <fullName evidence="7">Nuclear pore complex protein</fullName>
    </recommendedName>
</protein>
<evidence type="ECO:0000256" key="2">
    <source>
        <dbReference type="ARBA" id="ARBA00022816"/>
    </source>
</evidence>
<gene>
    <name evidence="9" type="ORF">DFH94DRAFT_772625</name>
</gene>
<dbReference type="Gene3D" id="1.10.3450.20">
    <property type="match status" value="1"/>
</dbReference>
<proteinExistence type="inferred from homology"/>
<dbReference type="GO" id="GO:0031965">
    <property type="term" value="C:nuclear membrane"/>
    <property type="evidence" value="ECO:0007669"/>
    <property type="project" value="UniProtKB-SubCell"/>
</dbReference>
<dbReference type="Pfam" id="PF04121">
    <property type="entry name" value="Nup84_Nup100"/>
    <property type="match status" value="1"/>
</dbReference>
<dbReference type="GO" id="GO:0031080">
    <property type="term" value="C:nuclear pore outer ring"/>
    <property type="evidence" value="ECO:0007669"/>
    <property type="project" value="TreeGrafter"/>
</dbReference>
<evidence type="ECO:0000313" key="9">
    <source>
        <dbReference type="EMBL" id="KAF8469815.1"/>
    </source>
</evidence>
<organism evidence="9 10">
    <name type="scientific">Russula ochroleuca</name>
    <dbReference type="NCBI Taxonomy" id="152965"/>
    <lineage>
        <taxon>Eukaryota</taxon>
        <taxon>Fungi</taxon>
        <taxon>Dikarya</taxon>
        <taxon>Basidiomycota</taxon>
        <taxon>Agaricomycotina</taxon>
        <taxon>Agaricomycetes</taxon>
        <taxon>Russulales</taxon>
        <taxon>Russulaceae</taxon>
        <taxon>Russula</taxon>
    </lineage>
</organism>
<evidence type="ECO:0000256" key="7">
    <source>
        <dbReference type="RuleBase" id="RU365072"/>
    </source>
</evidence>
<evidence type="ECO:0000256" key="3">
    <source>
        <dbReference type="ARBA" id="ARBA00022927"/>
    </source>
</evidence>
<dbReference type="EMBL" id="WHVB01000027">
    <property type="protein sequence ID" value="KAF8469815.1"/>
    <property type="molecule type" value="Genomic_DNA"/>
</dbReference>
<dbReference type="GO" id="GO:0017056">
    <property type="term" value="F:structural constituent of nuclear pore"/>
    <property type="evidence" value="ECO:0007669"/>
    <property type="project" value="UniProtKB-UniRule"/>
</dbReference>
<keyword evidence="7" id="KW-0472">Membrane</keyword>
<dbReference type="GO" id="GO:0000973">
    <property type="term" value="P:post-transcriptional tethering of RNA polymerase II gene DNA at nuclear periphery"/>
    <property type="evidence" value="ECO:0007669"/>
    <property type="project" value="TreeGrafter"/>
</dbReference>
<dbReference type="PANTHER" id="PTHR13003:SF2">
    <property type="entry name" value="NUCLEAR PORE COMPLEX PROTEIN NUP107"/>
    <property type="match status" value="1"/>
</dbReference>
<dbReference type="GO" id="GO:0006606">
    <property type="term" value="P:protein import into nucleus"/>
    <property type="evidence" value="ECO:0007669"/>
    <property type="project" value="TreeGrafter"/>
</dbReference>
<reference evidence="9" key="1">
    <citation type="submission" date="2019-10" db="EMBL/GenBank/DDBJ databases">
        <authorList>
            <consortium name="DOE Joint Genome Institute"/>
            <person name="Kuo A."/>
            <person name="Miyauchi S."/>
            <person name="Kiss E."/>
            <person name="Drula E."/>
            <person name="Kohler A."/>
            <person name="Sanchez-Garcia M."/>
            <person name="Andreopoulos B."/>
            <person name="Barry K.W."/>
            <person name="Bonito G."/>
            <person name="Buee M."/>
            <person name="Carver A."/>
            <person name="Chen C."/>
            <person name="Cichocki N."/>
            <person name="Clum A."/>
            <person name="Culley D."/>
            <person name="Crous P.W."/>
            <person name="Fauchery L."/>
            <person name="Girlanda M."/>
            <person name="Hayes R."/>
            <person name="Keri Z."/>
            <person name="LaButti K."/>
            <person name="Lipzen A."/>
            <person name="Lombard V."/>
            <person name="Magnuson J."/>
            <person name="Maillard F."/>
            <person name="Morin E."/>
            <person name="Murat C."/>
            <person name="Nolan M."/>
            <person name="Ohm R."/>
            <person name="Pangilinan J."/>
            <person name="Pereira M."/>
            <person name="Perotto S."/>
            <person name="Peter M."/>
            <person name="Riley R."/>
            <person name="Sitrit Y."/>
            <person name="Stielow B."/>
            <person name="Szollosi G."/>
            <person name="Zifcakova L."/>
            <person name="Stursova M."/>
            <person name="Spatafora J.W."/>
            <person name="Tedersoo L."/>
            <person name="Vaario L.-M."/>
            <person name="Yamada A."/>
            <person name="Yan M."/>
            <person name="Wang P."/>
            <person name="Xu J."/>
            <person name="Bruns T."/>
            <person name="Baldrian P."/>
            <person name="Vilgalys R."/>
            <person name="Henrissat B."/>
            <person name="Grigoriev I.V."/>
            <person name="Hibbett D."/>
            <person name="Nagy L.G."/>
            <person name="Martin F.M."/>
        </authorList>
    </citation>
    <scope>NUCLEOTIDE SEQUENCE</scope>
    <source>
        <strain evidence="9">Prilba</strain>
    </source>
</reference>
<keyword evidence="4 7" id="KW-0811">Translocation</keyword>
<keyword evidence="2" id="KW-0509">mRNA transport</keyword>
<comment type="caution">
    <text evidence="9">The sequence shown here is derived from an EMBL/GenBank/DDBJ whole genome shotgun (WGS) entry which is preliminary data.</text>
</comment>
<evidence type="ECO:0000313" key="10">
    <source>
        <dbReference type="Proteomes" id="UP000759537"/>
    </source>
</evidence>
<comment type="subunit">
    <text evidence="7">Part of the nuclear pore complex (NPC).</text>
</comment>
<keyword evidence="3" id="KW-0653">Protein transport</keyword>
<evidence type="ECO:0000256" key="8">
    <source>
        <dbReference type="SAM" id="MobiDB-lite"/>
    </source>
</evidence>
<keyword evidence="10" id="KW-1185">Reference proteome</keyword>
<comment type="function">
    <text evidence="7">Functions as a component of the nuclear pore complex (NPC).</text>
</comment>
<dbReference type="GO" id="GO:0006406">
    <property type="term" value="P:mRNA export from nucleus"/>
    <property type="evidence" value="ECO:0007669"/>
    <property type="project" value="TreeGrafter"/>
</dbReference>
<keyword evidence="5 7" id="KW-0906">Nuclear pore complex</keyword>
<keyword evidence="6 7" id="KW-0539">Nucleus</keyword>
<feature type="region of interest" description="Disordered" evidence="8">
    <location>
        <begin position="341"/>
        <end position="362"/>
    </location>
</feature>
<dbReference type="Proteomes" id="UP000759537">
    <property type="component" value="Unassembled WGS sequence"/>
</dbReference>
<sequence>MSETFYTSCADVLALFQAQKDNLEALLDPQTGFAPRLRQLCEQQLSDIREEGNATPEGIEALRMECSTWALLQAIMPARKTEPPVQPSARALLSANPYTPTSSLAQATMAASRTLSELVVVREWLHDTAPPPPRPDASTGYWRFTKHRVTQGRWTGNTGRAVENVVREMDPDAVVREAEIGRSLAGDDASYDKALSYTLFAFVRAGNIEDAVKLCRDAHQPWRAASIRGSLLFSWPAISTVRQYDAAEEDEEVDPDLWYGNKRRALWKTTCTRAALDSRLSSAERALYAALAPSVQTSAVLKSACRTWEDALWATISVLCEDRQSEALARLGGGFWEPSRRELDAGDVGEGEGEGAGDEEEDAWRADVEQELQTLATAQVQEGLGADDPFHISQLHIILDRTDALLDDFASRLRDGAYDPESSEYPTMTRFFAHLCLYLQLIDIAVSPLAIQIILEAYLQVLEGAGQRSLIAMYAGALGDNAVERYALFLTSLALSADPAERRIALQRAREHGLDVPRVAVVTAERTIERALDTLPSSVKGPLPDLAKATLEPAEEAEILLVRSMEWTVVEADTYDTALEQANVILRHLLARGRVNVARLLLDMLPPELSAISTPEERAAEYLDYRQFFIAWETVERVAECQTLEVPQMSRDTRAAWLKDYGGLVSGAREQILKLLTMDWLVPETDIPGTDRRARELARIRQLFIPELILRLHGLLVSSRTHIPDNVRHALLLANVVADSRYMLFTEFAGENGRRLREYLAAVRTAVLAGLEHGGSDPFRSVL</sequence>
<dbReference type="PANTHER" id="PTHR13003">
    <property type="entry name" value="NUP107-RELATED"/>
    <property type="match status" value="1"/>
</dbReference>
<reference evidence="9" key="2">
    <citation type="journal article" date="2020" name="Nat. Commun.">
        <title>Large-scale genome sequencing of mycorrhizal fungi provides insights into the early evolution of symbiotic traits.</title>
        <authorList>
            <person name="Miyauchi S."/>
            <person name="Kiss E."/>
            <person name="Kuo A."/>
            <person name="Drula E."/>
            <person name="Kohler A."/>
            <person name="Sanchez-Garcia M."/>
            <person name="Morin E."/>
            <person name="Andreopoulos B."/>
            <person name="Barry K.W."/>
            <person name="Bonito G."/>
            <person name="Buee M."/>
            <person name="Carver A."/>
            <person name="Chen C."/>
            <person name="Cichocki N."/>
            <person name="Clum A."/>
            <person name="Culley D."/>
            <person name="Crous P.W."/>
            <person name="Fauchery L."/>
            <person name="Girlanda M."/>
            <person name="Hayes R.D."/>
            <person name="Keri Z."/>
            <person name="LaButti K."/>
            <person name="Lipzen A."/>
            <person name="Lombard V."/>
            <person name="Magnuson J."/>
            <person name="Maillard F."/>
            <person name="Murat C."/>
            <person name="Nolan M."/>
            <person name="Ohm R.A."/>
            <person name="Pangilinan J."/>
            <person name="Pereira M.F."/>
            <person name="Perotto S."/>
            <person name="Peter M."/>
            <person name="Pfister S."/>
            <person name="Riley R."/>
            <person name="Sitrit Y."/>
            <person name="Stielow J.B."/>
            <person name="Szollosi G."/>
            <person name="Zifcakova L."/>
            <person name="Stursova M."/>
            <person name="Spatafora J.W."/>
            <person name="Tedersoo L."/>
            <person name="Vaario L.M."/>
            <person name="Yamada A."/>
            <person name="Yan M."/>
            <person name="Wang P."/>
            <person name="Xu J."/>
            <person name="Bruns T."/>
            <person name="Baldrian P."/>
            <person name="Vilgalys R."/>
            <person name="Dunand C."/>
            <person name="Henrissat B."/>
            <person name="Grigoriev I.V."/>
            <person name="Hibbett D."/>
            <person name="Nagy L.G."/>
            <person name="Martin F.M."/>
        </authorList>
    </citation>
    <scope>NUCLEOTIDE SEQUENCE</scope>
    <source>
        <strain evidence="9">Prilba</strain>
    </source>
</reference>
<evidence type="ECO:0000256" key="6">
    <source>
        <dbReference type="ARBA" id="ARBA00023242"/>
    </source>
</evidence>
<dbReference type="InterPro" id="IPR007252">
    <property type="entry name" value="Nup84/Nup107"/>
</dbReference>
<evidence type="ECO:0000256" key="1">
    <source>
        <dbReference type="ARBA" id="ARBA00022448"/>
    </source>
</evidence>
<accession>A0A9P5JY28</accession>
<evidence type="ECO:0000256" key="4">
    <source>
        <dbReference type="ARBA" id="ARBA00023010"/>
    </source>
</evidence>
<comment type="subcellular location">
    <subcellularLocation>
        <location evidence="7">Nucleus</location>
        <location evidence="7">Nuclear pore complex</location>
    </subcellularLocation>
    <subcellularLocation>
        <location evidence="7">Nucleus membrane</location>
    </subcellularLocation>
</comment>
<dbReference type="AlphaFoldDB" id="A0A9P5JY28"/>
<evidence type="ECO:0000256" key="5">
    <source>
        <dbReference type="ARBA" id="ARBA00023132"/>
    </source>
</evidence>
<dbReference type="Gene3D" id="1.20.190.50">
    <property type="match status" value="1"/>
</dbReference>
<dbReference type="OrthoDB" id="3098at2759"/>
<comment type="similarity">
    <text evidence="7">Belongs to the nucleoporin Nup84/Nup107 family.</text>
</comment>
<name>A0A9P5JY28_9AGAM</name>